<dbReference type="EMBL" id="ANJA01001937">
    <property type="protein sequence ID" value="ETO73248.1"/>
    <property type="molecule type" value="Genomic_DNA"/>
</dbReference>
<evidence type="ECO:0000313" key="2">
    <source>
        <dbReference type="Proteomes" id="UP000028582"/>
    </source>
</evidence>
<accession>A0A081A2Y7</accession>
<sequence length="31" mass="3335">MAHLRAAILWPIARPEESMIVGECGADRLAG</sequence>
<comment type="caution">
    <text evidence="1">The sequence shown here is derived from an EMBL/GenBank/DDBJ whole genome shotgun (WGS) entry which is preliminary data.</text>
</comment>
<gene>
    <name evidence="1" type="ORF">F444_10791</name>
</gene>
<dbReference type="AlphaFoldDB" id="A0A081A2Y7"/>
<evidence type="ECO:0000313" key="1">
    <source>
        <dbReference type="EMBL" id="ETO73248.1"/>
    </source>
</evidence>
<protein>
    <submittedName>
        <fullName evidence="1">Uncharacterized protein</fullName>
    </submittedName>
</protein>
<proteinExistence type="predicted"/>
<organism evidence="1 2">
    <name type="scientific">Phytophthora nicotianae P1976</name>
    <dbReference type="NCBI Taxonomy" id="1317066"/>
    <lineage>
        <taxon>Eukaryota</taxon>
        <taxon>Sar</taxon>
        <taxon>Stramenopiles</taxon>
        <taxon>Oomycota</taxon>
        <taxon>Peronosporomycetes</taxon>
        <taxon>Peronosporales</taxon>
        <taxon>Peronosporaceae</taxon>
        <taxon>Phytophthora</taxon>
    </lineage>
</organism>
<name>A0A081A2Y7_PHYNI</name>
<reference evidence="1 2" key="1">
    <citation type="submission" date="2013-11" db="EMBL/GenBank/DDBJ databases">
        <title>The Genome Sequence of Phytophthora parasitica P1976.</title>
        <authorList>
            <consortium name="The Broad Institute Genomics Platform"/>
            <person name="Russ C."/>
            <person name="Tyler B."/>
            <person name="Panabieres F."/>
            <person name="Shan W."/>
            <person name="Tripathy S."/>
            <person name="Grunwald N."/>
            <person name="Machado M."/>
            <person name="Johnson C.S."/>
            <person name="Walker B."/>
            <person name="Young S."/>
            <person name="Zeng Q."/>
            <person name="Gargeya S."/>
            <person name="Fitzgerald M."/>
            <person name="Haas B."/>
            <person name="Abouelleil A."/>
            <person name="Allen A.W."/>
            <person name="Alvarado L."/>
            <person name="Arachchi H.M."/>
            <person name="Berlin A.M."/>
            <person name="Chapman S.B."/>
            <person name="Gainer-Dewar J."/>
            <person name="Goldberg J."/>
            <person name="Griggs A."/>
            <person name="Gujja S."/>
            <person name="Hansen M."/>
            <person name="Howarth C."/>
            <person name="Imamovic A."/>
            <person name="Ireland A."/>
            <person name="Larimer J."/>
            <person name="McCowan C."/>
            <person name="Murphy C."/>
            <person name="Pearson M."/>
            <person name="Poon T.W."/>
            <person name="Priest M."/>
            <person name="Roberts A."/>
            <person name="Saif S."/>
            <person name="Shea T."/>
            <person name="Sisk P."/>
            <person name="Sykes S."/>
            <person name="Wortman J."/>
            <person name="Nusbaum C."/>
            <person name="Birren B."/>
        </authorList>
    </citation>
    <scope>NUCLEOTIDE SEQUENCE [LARGE SCALE GENOMIC DNA]</scope>
    <source>
        <strain evidence="1 2">P1976</strain>
    </source>
</reference>
<dbReference type="Proteomes" id="UP000028582">
    <property type="component" value="Unassembled WGS sequence"/>
</dbReference>